<name>A0A060CQR7_HELPX</name>
<gene>
    <name evidence="1" type="ORF">ATCC43526_ICEHptfs3_16</name>
</gene>
<organism evidence="1">
    <name type="scientific">Helicobacter pylori</name>
    <name type="common">Campylobacter pylori</name>
    <dbReference type="NCBI Taxonomy" id="210"/>
    <lineage>
        <taxon>Bacteria</taxon>
        <taxon>Pseudomonadati</taxon>
        <taxon>Campylobacterota</taxon>
        <taxon>Epsilonproteobacteria</taxon>
        <taxon>Campylobacterales</taxon>
        <taxon>Helicobacteraceae</taxon>
        <taxon>Helicobacter</taxon>
    </lineage>
</organism>
<dbReference type="EMBL" id="KF861862">
    <property type="protein sequence ID" value="AIA98911.1"/>
    <property type="molecule type" value="Genomic_DNA"/>
</dbReference>
<reference evidence="1" key="1">
    <citation type="journal article" date="2014" name="BMC Genomics">
        <title>A comprehensive analysis of Helicobacter pylori plasticity zones reveals that they are integrating conjugative elements with intermediate integration specificity.</title>
        <authorList>
            <person name="Fischer W."/>
            <person name="Breithaupt U."/>
            <person name="Kern B."/>
            <person name="Smith S.I."/>
            <person name="Spicher C."/>
            <person name="Haas R."/>
        </authorList>
    </citation>
    <scope>NUCLEOTIDE SEQUENCE</scope>
    <source>
        <strain evidence="1">ATCC43526</strain>
    </source>
</reference>
<protein>
    <submittedName>
        <fullName evidence="1">Uncharacterized protein</fullName>
    </submittedName>
</protein>
<sequence>MREFSMLYIPPTSKEVYVSSIVALNIHSPQGTGDWHSSYTLMENAFDDIGVYIYGEKQAHNTNKLLGNLGIIDGTARLNKMGYYPKHTPTYIAEHPRACVDCLYVSVLQTGKLGVVMLDEWFPSIEDKESVYALIEVMKPKLNKQERENLDKWIARNPIIE</sequence>
<accession>A0A060CQR7</accession>
<proteinExistence type="predicted"/>
<dbReference type="AlphaFoldDB" id="A0A060CQR7"/>
<evidence type="ECO:0000313" key="1">
    <source>
        <dbReference type="EMBL" id="AIA98911.1"/>
    </source>
</evidence>